<keyword evidence="3" id="KW-1185">Reference proteome</keyword>
<organism evidence="2 3">
    <name type="scientific">Svornostia abyssi</name>
    <dbReference type="NCBI Taxonomy" id="2898438"/>
    <lineage>
        <taxon>Bacteria</taxon>
        <taxon>Bacillati</taxon>
        <taxon>Actinomycetota</taxon>
        <taxon>Thermoleophilia</taxon>
        <taxon>Solirubrobacterales</taxon>
        <taxon>Baekduiaceae</taxon>
        <taxon>Svornostia</taxon>
    </lineage>
</organism>
<evidence type="ECO:0000313" key="3">
    <source>
        <dbReference type="Proteomes" id="UP001058860"/>
    </source>
</evidence>
<feature type="region of interest" description="Disordered" evidence="1">
    <location>
        <begin position="179"/>
        <end position="204"/>
    </location>
</feature>
<protein>
    <submittedName>
        <fullName evidence="2">Uncharacterized protein</fullName>
    </submittedName>
</protein>
<accession>A0ABY5PCT8</accession>
<sequence>MTATGEPEPGLAPDGRDAPTGLDCVAHVADEVAERLGRRLEIVADERDAPQPRRFARRLGGRCDLDERRPDDVERLAHGAGVADPAAVQARGVEGRDGPVEVAGEDDDVIDGGEGRGGRLRLRLGRRPVGAREPVEVGGGGEAGPAPRAKAFLLPLAGRRDVEEHVPHHGTTAAVQRDADGAPPVRIGGDAQRGERGTRGGHGGKRYRSVGCAVCLARCPTSTASTTSTSPPARCACMSRWLARRTHPRSCCCTGGRSTGTCGAT</sequence>
<proteinExistence type="predicted"/>
<feature type="region of interest" description="Disordered" evidence="1">
    <location>
        <begin position="97"/>
        <end position="116"/>
    </location>
</feature>
<feature type="region of interest" description="Disordered" evidence="1">
    <location>
        <begin position="1"/>
        <end position="21"/>
    </location>
</feature>
<dbReference type="RefSeq" id="WP_353862959.1">
    <property type="nucleotide sequence ID" value="NZ_CP088295.1"/>
</dbReference>
<gene>
    <name evidence="2" type="ORF">LRS13_17220</name>
</gene>
<reference evidence="3" key="1">
    <citation type="submission" date="2021-11" db="EMBL/GenBank/DDBJ databases">
        <title>Cultivation dependent microbiological survey of springs from the worlds oldest radium mine currently devoted to the extraction of radon-saturated water.</title>
        <authorList>
            <person name="Kapinusova G."/>
            <person name="Smrhova T."/>
            <person name="Strejcek M."/>
            <person name="Suman J."/>
            <person name="Jani K."/>
            <person name="Pajer P."/>
            <person name="Uhlik O."/>
        </authorList>
    </citation>
    <scope>NUCLEOTIDE SEQUENCE [LARGE SCALE GENOMIC DNA]</scope>
    <source>
        <strain evidence="3">J379</strain>
    </source>
</reference>
<dbReference type="Proteomes" id="UP001058860">
    <property type="component" value="Chromosome"/>
</dbReference>
<name>A0ABY5PCT8_9ACTN</name>
<evidence type="ECO:0000313" key="2">
    <source>
        <dbReference type="EMBL" id="UUY02432.1"/>
    </source>
</evidence>
<evidence type="ECO:0000256" key="1">
    <source>
        <dbReference type="SAM" id="MobiDB-lite"/>
    </source>
</evidence>
<dbReference type="EMBL" id="CP088295">
    <property type="protein sequence ID" value="UUY02432.1"/>
    <property type="molecule type" value="Genomic_DNA"/>
</dbReference>